<dbReference type="AlphaFoldDB" id="A0AAW1YIK8"/>
<keyword evidence="2" id="KW-1185">Reference proteome</keyword>
<accession>A0AAW1YIK8</accession>
<evidence type="ECO:0000313" key="2">
    <source>
        <dbReference type="Proteomes" id="UP001457282"/>
    </source>
</evidence>
<sequence>MIMANRKSLFKGMVELVNLDSAEVYVANAYWTEWILEWGKRHKYNLSKIRAESPEMGSRGVRWRRGDDGCGGGGRVHWKMVGLEMKHCTLGLDL</sequence>
<name>A0AAW1YIK8_RUBAR</name>
<dbReference type="EMBL" id="JBEDUW010000001">
    <property type="protein sequence ID" value="KAK9948362.1"/>
    <property type="molecule type" value="Genomic_DNA"/>
</dbReference>
<comment type="caution">
    <text evidence="1">The sequence shown here is derived from an EMBL/GenBank/DDBJ whole genome shotgun (WGS) entry which is preliminary data.</text>
</comment>
<dbReference type="Proteomes" id="UP001457282">
    <property type="component" value="Unassembled WGS sequence"/>
</dbReference>
<organism evidence="1 2">
    <name type="scientific">Rubus argutus</name>
    <name type="common">Southern blackberry</name>
    <dbReference type="NCBI Taxonomy" id="59490"/>
    <lineage>
        <taxon>Eukaryota</taxon>
        <taxon>Viridiplantae</taxon>
        <taxon>Streptophyta</taxon>
        <taxon>Embryophyta</taxon>
        <taxon>Tracheophyta</taxon>
        <taxon>Spermatophyta</taxon>
        <taxon>Magnoliopsida</taxon>
        <taxon>eudicotyledons</taxon>
        <taxon>Gunneridae</taxon>
        <taxon>Pentapetalae</taxon>
        <taxon>rosids</taxon>
        <taxon>fabids</taxon>
        <taxon>Rosales</taxon>
        <taxon>Rosaceae</taxon>
        <taxon>Rosoideae</taxon>
        <taxon>Rosoideae incertae sedis</taxon>
        <taxon>Rubus</taxon>
    </lineage>
</organism>
<evidence type="ECO:0000313" key="1">
    <source>
        <dbReference type="EMBL" id="KAK9948362.1"/>
    </source>
</evidence>
<gene>
    <name evidence="1" type="ORF">M0R45_003943</name>
</gene>
<reference evidence="1 2" key="1">
    <citation type="journal article" date="2023" name="G3 (Bethesda)">
        <title>A chromosome-length genome assembly and annotation of blackberry (Rubus argutus, cv. 'Hillquist').</title>
        <authorList>
            <person name="Bruna T."/>
            <person name="Aryal R."/>
            <person name="Dudchenko O."/>
            <person name="Sargent D.J."/>
            <person name="Mead D."/>
            <person name="Buti M."/>
            <person name="Cavallini A."/>
            <person name="Hytonen T."/>
            <person name="Andres J."/>
            <person name="Pham M."/>
            <person name="Weisz D."/>
            <person name="Mascagni F."/>
            <person name="Usai G."/>
            <person name="Natali L."/>
            <person name="Bassil N."/>
            <person name="Fernandez G.E."/>
            <person name="Lomsadze A."/>
            <person name="Armour M."/>
            <person name="Olukolu B."/>
            <person name="Poorten T."/>
            <person name="Britton C."/>
            <person name="Davik J."/>
            <person name="Ashrafi H."/>
            <person name="Aiden E.L."/>
            <person name="Borodovsky M."/>
            <person name="Worthington M."/>
        </authorList>
    </citation>
    <scope>NUCLEOTIDE SEQUENCE [LARGE SCALE GENOMIC DNA]</scope>
    <source>
        <strain evidence="1">PI 553951</strain>
    </source>
</reference>
<protein>
    <submittedName>
        <fullName evidence="1">Uncharacterized protein</fullName>
    </submittedName>
</protein>
<proteinExistence type="predicted"/>